<dbReference type="InterPro" id="IPR023753">
    <property type="entry name" value="FAD/NAD-binding_dom"/>
</dbReference>
<dbReference type="GeneID" id="95989851"/>
<keyword evidence="3" id="KW-1185">Reference proteome</keyword>
<dbReference type="Pfam" id="PF07992">
    <property type="entry name" value="Pyr_redox_2"/>
    <property type="match status" value="1"/>
</dbReference>
<evidence type="ECO:0000259" key="1">
    <source>
        <dbReference type="Pfam" id="PF07992"/>
    </source>
</evidence>
<sequence length="394" mass="42226">MVTALKNVVVVGASYVGINAAQQLAAALPTTHRVLLVEPHSHFHHLFAFPRFAIVPAHEHKAFVPFSGVFASSPNPELHAVVRARVVSLAPGRALLDREWAGAAEIPFDYVVVATGTRLTPPGSMPSDDKGPAVAYFRDYQARVRSADSVVLVGGGAVGIQMAADLKETFPDKKVTLVHSRERVMPKFHAQFHDLVKERFDELGVRLVTNSRVVIPKGGFPQDGSTFAVQLADGSSVDAQLVIPATGQTPNNDLVRDLPASTPEPIINPANGFIRVLPTLQFKDAAYPNFFAVGDVADTGAHKAARPGAVQAAAAAANIASLIQGRPPTETLTVSPGGIHLTLGIQKNIIFRNPETEGGEPTSHWRDDGVEDMNIEGVWARRGVRVNSLDDYHL</sequence>
<protein>
    <recommendedName>
        <fullName evidence="1">FAD/NAD(P)-binding domain-containing protein</fullName>
    </recommendedName>
</protein>
<evidence type="ECO:0000313" key="2">
    <source>
        <dbReference type="EMBL" id="KAL1405183.1"/>
    </source>
</evidence>
<dbReference type="PRINTS" id="PR00368">
    <property type="entry name" value="FADPNR"/>
</dbReference>
<dbReference type="PANTHER" id="PTHR43735:SF11">
    <property type="entry name" value="HYPOTHETICAL OXIDOREDUCTASE (EUROFUNG)"/>
    <property type="match status" value="1"/>
</dbReference>
<proteinExistence type="predicted"/>
<dbReference type="EMBL" id="JBBXJM010000007">
    <property type="protein sequence ID" value="KAL1405183.1"/>
    <property type="molecule type" value="Genomic_DNA"/>
</dbReference>
<organism evidence="2 3">
    <name type="scientific">Vanrija albida</name>
    <dbReference type="NCBI Taxonomy" id="181172"/>
    <lineage>
        <taxon>Eukaryota</taxon>
        <taxon>Fungi</taxon>
        <taxon>Dikarya</taxon>
        <taxon>Basidiomycota</taxon>
        <taxon>Agaricomycotina</taxon>
        <taxon>Tremellomycetes</taxon>
        <taxon>Trichosporonales</taxon>
        <taxon>Trichosporonaceae</taxon>
        <taxon>Vanrija</taxon>
    </lineage>
</organism>
<dbReference type="PRINTS" id="PR00469">
    <property type="entry name" value="PNDRDTASEII"/>
</dbReference>
<name>A0ABR3PSU2_9TREE</name>
<comment type="caution">
    <text evidence="2">The sequence shown here is derived from an EMBL/GenBank/DDBJ whole genome shotgun (WGS) entry which is preliminary data.</text>
</comment>
<gene>
    <name evidence="2" type="ORF">Q8F55_008808</name>
</gene>
<dbReference type="InterPro" id="IPR036188">
    <property type="entry name" value="FAD/NAD-bd_sf"/>
</dbReference>
<feature type="domain" description="FAD/NAD(P)-binding" evidence="1">
    <location>
        <begin position="7"/>
        <end position="316"/>
    </location>
</feature>
<accession>A0ABR3PSU2</accession>
<dbReference type="Proteomes" id="UP001565368">
    <property type="component" value="Unassembled WGS sequence"/>
</dbReference>
<evidence type="ECO:0000313" key="3">
    <source>
        <dbReference type="Proteomes" id="UP001565368"/>
    </source>
</evidence>
<dbReference type="Gene3D" id="3.50.50.100">
    <property type="match status" value="1"/>
</dbReference>
<dbReference type="SUPFAM" id="SSF51905">
    <property type="entry name" value="FAD/NAD(P)-binding domain"/>
    <property type="match status" value="1"/>
</dbReference>
<dbReference type="RefSeq" id="XP_069205127.1">
    <property type="nucleotide sequence ID" value="XM_069357190.1"/>
</dbReference>
<reference evidence="2 3" key="1">
    <citation type="submission" date="2023-08" db="EMBL/GenBank/DDBJ databases">
        <title>Annotated Genome Sequence of Vanrija albida AlHP1.</title>
        <authorList>
            <person name="Herzog R."/>
        </authorList>
    </citation>
    <scope>NUCLEOTIDE SEQUENCE [LARGE SCALE GENOMIC DNA]</scope>
    <source>
        <strain evidence="2 3">AlHP1</strain>
    </source>
</reference>
<dbReference type="PANTHER" id="PTHR43735">
    <property type="entry name" value="APOPTOSIS-INDUCING FACTOR 1"/>
    <property type="match status" value="1"/>
</dbReference>